<dbReference type="InterPro" id="IPR036388">
    <property type="entry name" value="WH-like_DNA-bd_sf"/>
</dbReference>
<dbReference type="GO" id="GO:0003700">
    <property type="term" value="F:DNA-binding transcription factor activity"/>
    <property type="evidence" value="ECO:0007669"/>
    <property type="project" value="InterPro"/>
</dbReference>
<proteinExistence type="predicted"/>
<accession>A0A4R0XSG7</accession>
<sequence length="254" mass="29106">MSLRKLSRAISSEIKFSNTDLLIHEVIMKNAKKVHKMSATEIANLVPCNHSSVSRFIKKAGFISWVEFVNSIIFEQRILSRISIDSLQEKINLEIINSQKTIASEKNQKAMEEIVELLLDKDKTFIFYGHRMSGNIAQYLTWNFTASGLFATHTYFLEEFFGLLNPRSIAVILSCPEGKEECIRAAQRARALGVKVISINIDGNKEIEDLSHINISVPSLSYFEDYEYKSLLKKELMRHVGMVIWEKWIAVKSK</sequence>
<dbReference type="RefSeq" id="WP_131613140.1">
    <property type="nucleotide sequence ID" value="NZ_PSZP01000003.1"/>
</dbReference>
<dbReference type="PROSITE" id="PS51464">
    <property type="entry name" value="SIS"/>
    <property type="match status" value="1"/>
</dbReference>
<dbReference type="Proteomes" id="UP000291072">
    <property type="component" value="Unassembled WGS sequence"/>
</dbReference>
<dbReference type="GO" id="GO:0003677">
    <property type="term" value="F:DNA binding"/>
    <property type="evidence" value="ECO:0007669"/>
    <property type="project" value="InterPro"/>
</dbReference>
<dbReference type="PANTHER" id="PTHR30514:SF1">
    <property type="entry name" value="HTH-TYPE TRANSCRIPTIONAL REGULATOR HEXR-RELATED"/>
    <property type="match status" value="1"/>
</dbReference>
<dbReference type="InterPro" id="IPR047640">
    <property type="entry name" value="RpiR-like"/>
</dbReference>
<dbReference type="Gene3D" id="1.10.10.10">
    <property type="entry name" value="Winged helix-like DNA-binding domain superfamily/Winged helix DNA-binding domain"/>
    <property type="match status" value="1"/>
</dbReference>
<organism evidence="2 3">
    <name type="scientific">Mycoplasma todarodis</name>
    <dbReference type="NCBI Taxonomy" id="1937191"/>
    <lineage>
        <taxon>Bacteria</taxon>
        <taxon>Bacillati</taxon>
        <taxon>Mycoplasmatota</taxon>
        <taxon>Mollicutes</taxon>
        <taxon>Mycoplasmataceae</taxon>
        <taxon>Mycoplasma</taxon>
    </lineage>
</organism>
<dbReference type="Gene3D" id="3.40.50.10490">
    <property type="entry name" value="Glucose-6-phosphate isomerase like protein, domain 1"/>
    <property type="match status" value="1"/>
</dbReference>
<dbReference type="InterPro" id="IPR001347">
    <property type="entry name" value="SIS_dom"/>
</dbReference>
<dbReference type="Pfam" id="PF01380">
    <property type="entry name" value="SIS"/>
    <property type="match status" value="1"/>
</dbReference>
<dbReference type="AlphaFoldDB" id="A0A4R0XSG7"/>
<evidence type="ECO:0000313" key="3">
    <source>
        <dbReference type="Proteomes" id="UP000291072"/>
    </source>
</evidence>
<comment type="caution">
    <text evidence="2">The sequence shown here is derived from an EMBL/GenBank/DDBJ whole genome shotgun (WGS) entry which is preliminary data.</text>
</comment>
<dbReference type="InterPro" id="IPR046348">
    <property type="entry name" value="SIS_dom_sf"/>
</dbReference>
<reference evidence="2 3" key="1">
    <citation type="submission" date="2018-02" db="EMBL/GenBank/DDBJ databases">
        <title>Mycoplasma marinum and Mycoplasma todarodis sp. nov., moderately halophilic and psychrotolerant mycoplasmas isolated from cephalopods.</title>
        <authorList>
            <person name="Viver T."/>
        </authorList>
    </citation>
    <scope>NUCLEOTIDE SEQUENCE [LARGE SCALE GENOMIC DNA]</scope>
    <source>
        <strain evidence="2 3">5H</strain>
    </source>
</reference>
<evidence type="ECO:0000259" key="1">
    <source>
        <dbReference type="PROSITE" id="PS51464"/>
    </source>
</evidence>
<dbReference type="InterPro" id="IPR009057">
    <property type="entry name" value="Homeodomain-like_sf"/>
</dbReference>
<feature type="domain" description="SIS" evidence="1">
    <location>
        <begin position="114"/>
        <end position="254"/>
    </location>
</feature>
<dbReference type="SUPFAM" id="SSF53697">
    <property type="entry name" value="SIS domain"/>
    <property type="match status" value="1"/>
</dbReference>
<dbReference type="EMBL" id="PSZP01000003">
    <property type="protein sequence ID" value="TCG11819.1"/>
    <property type="molecule type" value="Genomic_DNA"/>
</dbReference>
<dbReference type="SUPFAM" id="SSF46689">
    <property type="entry name" value="Homeodomain-like"/>
    <property type="match status" value="1"/>
</dbReference>
<keyword evidence="3" id="KW-1185">Reference proteome</keyword>
<evidence type="ECO:0000313" key="2">
    <source>
        <dbReference type="EMBL" id="TCG11819.1"/>
    </source>
</evidence>
<name>A0A4R0XSG7_9MOLU</name>
<dbReference type="PANTHER" id="PTHR30514">
    <property type="entry name" value="GLUCOKINASE"/>
    <property type="match status" value="1"/>
</dbReference>
<protein>
    <recommendedName>
        <fullName evidence="1">SIS domain-containing protein</fullName>
    </recommendedName>
</protein>
<dbReference type="OrthoDB" id="3237351at2"/>
<dbReference type="GO" id="GO:0097367">
    <property type="term" value="F:carbohydrate derivative binding"/>
    <property type="evidence" value="ECO:0007669"/>
    <property type="project" value="InterPro"/>
</dbReference>
<dbReference type="GO" id="GO:1901135">
    <property type="term" value="P:carbohydrate derivative metabolic process"/>
    <property type="evidence" value="ECO:0007669"/>
    <property type="project" value="InterPro"/>
</dbReference>
<gene>
    <name evidence="2" type="ORF">C4B25_00680</name>
</gene>